<evidence type="ECO:0000259" key="2">
    <source>
        <dbReference type="Pfam" id="PF13660"/>
    </source>
</evidence>
<evidence type="ECO:0000259" key="1">
    <source>
        <dbReference type="Pfam" id="PF05161"/>
    </source>
</evidence>
<evidence type="ECO:0000313" key="4">
    <source>
        <dbReference type="Proteomes" id="UP000318995"/>
    </source>
</evidence>
<dbReference type="InterPro" id="IPR025286">
    <property type="entry name" value="MOFRL_assoc_dom"/>
</dbReference>
<proteinExistence type="predicted"/>
<dbReference type="OrthoDB" id="9766552at2"/>
<dbReference type="InterPro" id="IPR039760">
    <property type="entry name" value="MOFRL_protein"/>
</dbReference>
<dbReference type="InterPro" id="IPR038614">
    <property type="entry name" value="GK_N_sf"/>
</dbReference>
<dbReference type="GO" id="GO:0016618">
    <property type="term" value="F:hydroxypyruvate reductase [NAD(P)H] activity"/>
    <property type="evidence" value="ECO:0007669"/>
    <property type="project" value="UniProtKB-EC"/>
</dbReference>
<dbReference type="InterPro" id="IPR007835">
    <property type="entry name" value="MOFRL"/>
</dbReference>
<dbReference type="InterPro" id="IPR037035">
    <property type="entry name" value="GK-like_C_sf"/>
</dbReference>
<dbReference type="AlphaFoldDB" id="A0A5C5WD51"/>
<dbReference type="GO" id="GO:0005737">
    <property type="term" value="C:cytoplasm"/>
    <property type="evidence" value="ECO:0007669"/>
    <property type="project" value="TreeGrafter"/>
</dbReference>
<dbReference type="EC" id="1.1.1.81" evidence="3"/>
<accession>A0A5C5WD51</accession>
<dbReference type="Pfam" id="PF05161">
    <property type="entry name" value="MOFRL"/>
    <property type="match status" value="1"/>
</dbReference>
<comment type="caution">
    <text evidence="3">The sequence shown here is derived from an EMBL/GenBank/DDBJ whole genome shotgun (WGS) entry which is preliminary data.</text>
</comment>
<dbReference type="SUPFAM" id="SSF82544">
    <property type="entry name" value="GckA/TtuD-like"/>
    <property type="match status" value="1"/>
</dbReference>
<reference evidence="3 4" key="1">
    <citation type="submission" date="2019-02" db="EMBL/GenBank/DDBJ databases">
        <title>Deep-cultivation of Planctomycetes and their phenomic and genomic characterization uncovers novel biology.</title>
        <authorList>
            <person name="Wiegand S."/>
            <person name="Jogler M."/>
            <person name="Boedeker C."/>
            <person name="Pinto D."/>
            <person name="Vollmers J."/>
            <person name="Rivas-Marin E."/>
            <person name="Kohn T."/>
            <person name="Peeters S.H."/>
            <person name="Heuer A."/>
            <person name="Rast P."/>
            <person name="Oberbeckmann S."/>
            <person name="Bunk B."/>
            <person name="Jeske O."/>
            <person name="Meyerdierks A."/>
            <person name="Storesund J.E."/>
            <person name="Kallscheuer N."/>
            <person name="Luecker S."/>
            <person name="Lage O.M."/>
            <person name="Pohl T."/>
            <person name="Merkel B.J."/>
            <person name="Hornburger P."/>
            <person name="Mueller R.-W."/>
            <person name="Bruemmer F."/>
            <person name="Labrenz M."/>
            <person name="Spormann A.M."/>
            <person name="Op Den Camp H."/>
            <person name="Overmann J."/>
            <person name="Amann R."/>
            <person name="Jetten M.S.M."/>
            <person name="Mascher T."/>
            <person name="Medema M.H."/>
            <person name="Devos D.P."/>
            <person name="Kaster A.-K."/>
            <person name="Ovreas L."/>
            <person name="Rohde M."/>
            <person name="Galperin M.Y."/>
            <person name="Jogler C."/>
        </authorList>
    </citation>
    <scope>NUCLEOTIDE SEQUENCE [LARGE SCALE GENOMIC DNA]</scope>
    <source>
        <strain evidence="3 4">Pla111</strain>
    </source>
</reference>
<dbReference type="Pfam" id="PF13660">
    <property type="entry name" value="DUF4147"/>
    <property type="match status" value="1"/>
</dbReference>
<keyword evidence="3" id="KW-0560">Oxidoreductase</keyword>
<organism evidence="3 4">
    <name type="scientific">Botrimarina hoheduenensis</name>
    <dbReference type="NCBI Taxonomy" id="2528000"/>
    <lineage>
        <taxon>Bacteria</taxon>
        <taxon>Pseudomonadati</taxon>
        <taxon>Planctomycetota</taxon>
        <taxon>Planctomycetia</taxon>
        <taxon>Pirellulales</taxon>
        <taxon>Lacipirellulaceae</taxon>
        <taxon>Botrimarina</taxon>
    </lineage>
</organism>
<dbReference type="Proteomes" id="UP000318995">
    <property type="component" value="Unassembled WGS sequence"/>
</dbReference>
<keyword evidence="3" id="KW-0670">Pyruvate</keyword>
<gene>
    <name evidence="3" type="primary">ttuD</name>
    <name evidence="3" type="ORF">Pla111_12070</name>
</gene>
<keyword evidence="4" id="KW-1185">Reference proteome</keyword>
<feature type="domain" description="MOFRL-associated" evidence="2">
    <location>
        <begin position="10"/>
        <end position="254"/>
    </location>
</feature>
<evidence type="ECO:0000313" key="3">
    <source>
        <dbReference type="EMBL" id="TWT47592.1"/>
    </source>
</evidence>
<dbReference type="PANTHER" id="PTHR12227:SF0">
    <property type="entry name" value="GLYCERATE KINASE"/>
    <property type="match status" value="1"/>
</dbReference>
<dbReference type="Gene3D" id="3.40.50.10180">
    <property type="entry name" value="Glycerate kinase, MOFRL-like N-terminal domain"/>
    <property type="match status" value="1"/>
</dbReference>
<dbReference type="PANTHER" id="PTHR12227">
    <property type="entry name" value="GLYCERATE KINASE"/>
    <property type="match status" value="1"/>
</dbReference>
<dbReference type="Gene3D" id="3.40.1480.10">
    <property type="entry name" value="MOFRL domain"/>
    <property type="match status" value="1"/>
</dbReference>
<dbReference type="EMBL" id="SJPH01000002">
    <property type="protein sequence ID" value="TWT47592.1"/>
    <property type="molecule type" value="Genomic_DNA"/>
</dbReference>
<name>A0A5C5WD51_9BACT</name>
<protein>
    <submittedName>
        <fullName evidence="3">Putative hydroxypyruvate reductase</fullName>
        <ecNumber evidence="3">1.1.1.81</ecNumber>
    </submittedName>
</protein>
<dbReference type="GO" id="GO:0008887">
    <property type="term" value="F:glycerate kinase activity"/>
    <property type="evidence" value="ECO:0007669"/>
    <property type="project" value="InterPro"/>
</dbReference>
<sequence>MTARPLLQDALSIWHAGLDAVRPEKLIPAAIRVADGEILFQDCRGDLAAAVPMARLGQIHVVGGGKAGAAMVRGLESALGDALLATHRVHGVVSTPEDCVGPTRCVRLVGGRPPGVNEPRPAAAAATAEMLRIVRSAAPDDLVICLLSGGGSALLTAPRAPLTVHDKAVLAQRMSARGATIHQLNTVRQHLSDVKGGGLARACRARRILTLVISDVPGDPLDLIASGPTIAARQTPEDALQVLHDLDLLQDPELRAVVEVLRQAPPPTSISAQTETVMLANNAAAVDAAGIEAERLGYRHAMTSATEPEGLAEAVGERLATLAIEMRDHADGVSPNCLIAGGEPTVELAPPEVRGRGGRNQQLALAALRVLGDCRGVAIVSGGTDGEDGPTPAAGAMIDEALAQRVGDDRAALDDALRRNDAYTFFERAEGLLVTGPTHTNVCDLRVITTGGL</sequence>
<dbReference type="RefSeq" id="WP_146572313.1">
    <property type="nucleotide sequence ID" value="NZ_SJPH01000002.1"/>
</dbReference>
<feature type="domain" description="MOFRL" evidence="1">
    <location>
        <begin position="337"/>
        <end position="444"/>
    </location>
</feature>